<keyword evidence="6 11" id="KW-1133">Transmembrane helix</keyword>
<evidence type="ECO:0000256" key="7">
    <source>
        <dbReference type="ARBA" id="ARBA00023136"/>
    </source>
</evidence>
<dbReference type="PRINTS" id="PR01472">
    <property type="entry name" value="ICAMVCAM1"/>
</dbReference>
<feature type="domain" description="Ig-like" evidence="12">
    <location>
        <begin position="85"/>
        <end position="185"/>
    </location>
</feature>
<sequence length="312" mass="34549">MLRPSELLLEYGASVSVDCFTTTPVRHLGMGWMASQGAVEKMKDVQLITWKVDRLVHWDIQPICYLNLLVGECHVELPVTVYKLPDQVSISTVGHAGPMIVGKQYELQCDVYNVAPVHLLTVNWYKGQHLVQKTSFSDSTKAPVNQSTRFHMSLSRADNGVRYRCEAELKLSRTKTGAQTSSKVTSQVLGLTVHYSPQIISLVEFFNETTEDGVLNCTVTANPPPTYTWHSENTGKEFNIGHPVLDLSFLRSGNYTCTASNGIGSISKLFVVQAKPRGGSRSIFWAIVGPFVGLAAVMIVGYVLVKRRTIKK</sequence>
<keyword evidence="7 11" id="KW-0472">Membrane</keyword>
<dbReference type="PANTHER" id="PTHR13771">
    <property type="entry name" value="INTERCELLULAR ADHESION MOLECULE"/>
    <property type="match status" value="1"/>
</dbReference>
<dbReference type="AlphaFoldDB" id="A0A556UFJ8"/>
<dbReference type="GO" id="GO:0005178">
    <property type="term" value="F:integrin binding"/>
    <property type="evidence" value="ECO:0007669"/>
    <property type="project" value="InterPro"/>
</dbReference>
<keyword evidence="3" id="KW-0732">Signal</keyword>
<evidence type="ECO:0000256" key="5">
    <source>
        <dbReference type="ARBA" id="ARBA00022889"/>
    </source>
</evidence>
<reference evidence="13 14" key="1">
    <citation type="journal article" date="2019" name="Genome Biol. Evol.">
        <title>Whole-Genome Sequencing of the Giant Devil Catfish, Bagarius yarrelli.</title>
        <authorList>
            <person name="Jiang W."/>
            <person name="Lv Y."/>
            <person name="Cheng L."/>
            <person name="Yang K."/>
            <person name="Chao B."/>
            <person name="Wang X."/>
            <person name="Li Y."/>
            <person name="Pan X."/>
            <person name="You X."/>
            <person name="Zhang Y."/>
            <person name="Yang J."/>
            <person name="Li J."/>
            <person name="Zhang X."/>
            <person name="Liu S."/>
            <person name="Sun C."/>
            <person name="Yang J."/>
            <person name="Shi Q."/>
        </authorList>
    </citation>
    <scope>NUCLEOTIDE SEQUENCE [LARGE SCALE GENOMIC DNA]</scope>
    <source>
        <strain evidence="13">JWS20170419001</strain>
        <tissue evidence="13">Muscle</tissue>
    </source>
</reference>
<comment type="caution">
    <text evidence="13">The sequence shown here is derived from an EMBL/GenBank/DDBJ whole genome shotgun (WGS) entry which is preliminary data.</text>
</comment>
<dbReference type="SUPFAM" id="SSF48726">
    <property type="entry name" value="Immunoglobulin"/>
    <property type="match status" value="2"/>
</dbReference>
<gene>
    <name evidence="13" type="ORF">Baya_10144</name>
</gene>
<evidence type="ECO:0000313" key="14">
    <source>
        <dbReference type="Proteomes" id="UP000319801"/>
    </source>
</evidence>
<evidence type="ECO:0000256" key="3">
    <source>
        <dbReference type="ARBA" id="ARBA00022729"/>
    </source>
</evidence>
<dbReference type="GO" id="GO:0098609">
    <property type="term" value="P:cell-cell adhesion"/>
    <property type="evidence" value="ECO:0007669"/>
    <property type="project" value="InterPro"/>
</dbReference>
<dbReference type="GO" id="GO:0005886">
    <property type="term" value="C:plasma membrane"/>
    <property type="evidence" value="ECO:0007669"/>
    <property type="project" value="TreeGrafter"/>
</dbReference>
<keyword evidence="2 11" id="KW-0812">Transmembrane</keyword>
<keyword evidence="5" id="KW-0130">Cell adhesion</keyword>
<evidence type="ECO:0000256" key="6">
    <source>
        <dbReference type="ARBA" id="ARBA00022989"/>
    </source>
</evidence>
<proteinExistence type="predicted"/>
<dbReference type="PANTHER" id="PTHR13771:SF9">
    <property type="entry name" value="INTERCELLULAR ADHESION MOLECULE 5"/>
    <property type="match status" value="1"/>
</dbReference>
<protein>
    <submittedName>
        <fullName evidence="13">Intercellular adhesion molecule 1</fullName>
    </submittedName>
</protein>
<evidence type="ECO:0000256" key="2">
    <source>
        <dbReference type="ARBA" id="ARBA00022692"/>
    </source>
</evidence>
<evidence type="ECO:0000259" key="12">
    <source>
        <dbReference type="PROSITE" id="PS50835"/>
    </source>
</evidence>
<dbReference type="EMBL" id="VCAZ01000067">
    <property type="protein sequence ID" value="TSO47182.1"/>
    <property type="molecule type" value="Genomic_DNA"/>
</dbReference>
<keyword evidence="8" id="KW-1015">Disulfide bond</keyword>
<evidence type="ECO:0000256" key="1">
    <source>
        <dbReference type="ARBA" id="ARBA00004479"/>
    </source>
</evidence>
<dbReference type="InterPro" id="IPR007110">
    <property type="entry name" value="Ig-like_dom"/>
</dbReference>
<accession>A0A556UFJ8</accession>
<dbReference type="Pfam" id="PF13927">
    <property type="entry name" value="Ig_3"/>
    <property type="match status" value="1"/>
</dbReference>
<evidence type="ECO:0000256" key="8">
    <source>
        <dbReference type="ARBA" id="ARBA00023157"/>
    </source>
</evidence>
<evidence type="ECO:0000313" key="13">
    <source>
        <dbReference type="EMBL" id="TSO47182.1"/>
    </source>
</evidence>
<dbReference type="InterPro" id="IPR047012">
    <property type="entry name" value="ICAM_VCAM"/>
</dbReference>
<evidence type="ECO:0000256" key="11">
    <source>
        <dbReference type="SAM" id="Phobius"/>
    </source>
</evidence>
<dbReference type="OrthoDB" id="5843397at2759"/>
<keyword evidence="4" id="KW-0677">Repeat</keyword>
<keyword evidence="14" id="KW-1185">Reference proteome</keyword>
<dbReference type="InterPro" id="IPR013783">
    <property type="entry name" value="Ig-like_fold"/>
</dbReference>
<comment type="subcellular location">
    <subcellularLocation>
        <location evidence="1">Membrane</location>
        <topology evidence="1">Single-pass type I membrane protein</topology>
    </subcellularLocation>
</comment>
<feature type="transmembrane region" description="Helical" evidence="11">
    <location>
        <begin position="283"/>
        <end position="305"/>
    </location>
</feature>
<evidence type="ECO:0000256" key="9">
    <source>
        <dbReference type="ARBA" id="ARBA00023180"/>
    </source>
</evidence>
<dbReference type="InterPro" id="IPR036179">
    <property type="entry name" value="Ig-like_dom_sf"/>
</dbReference>
<keyword evidence="9" id="KW-0325">Glycoprotein</keyword>
<dbReference type="InterPro" id="IPR003987">
    <property type="entry name" value="ICAM_VCAM_N"/>
</dbReference>
<dbReference type="Proteomes" id="UP000319801">
    <property type="component" value="Unassembled WGS sequence"/>
</dbReference>
<evidence type="ECO:0000256" key="10">
    <source>
        <dbReference type="ARBA" id="ARBA00023319"/>
    </source>
</evidence>
<name>A0A556UFJ8_BAGYA</name>
<dbReference type="Gene3D" id="2.60.40.10">
    <property type="entry name" value="Immunoglobulins"/>
    <property type="match status" value="3"/>
</dbReference>
<organism evidence="13 14">
    <name type="scientific">Bagarius yarrelli</name>
    <name type="common">Goonch</name>
    <name type="synonym">Bagrus yarrelli</name>
    <dbReference type="NCBI Taxonomy" id="175774"/>
    <lineage>
        <taxon>Eukaryota</taxon>
        <taxon>Metazoa</taxon>
        <taxon>Chordata</taxon>
        <taxon>Craniata</taxon>
        <taxon>Vertebrata</taxon>
        <taxon>Euteleostomi</taxon>
        <taxon>Actinopterygii</taxon>
        <taxon>Neopterygii</taxon>
        <taxon>Teleostei</taxon>
        <taxon>Ostariophysi</taxon>
        <taxon>Siluriformes</taxon>
        <taxon>Sisoridae</taxon>
        <taxon>Sisorinae</taxon>
        <taxon>Bagarius</taxon>
    </lineage>
</organism>
<evidence type="ECO:0000256" key="4">
    <source>
        <dbReference type="ARBA" id="ARBA00022737"/>
    </source>
</evidence>
<keyword evidence="10" id="KW-0393">Immunoglobulin domain</keyword>
<dbReference type="PROSITE" id="PS50835">
    <property type="entry name" value="IG_LIKE"/>
    <property type="match status" value="2"/>
</dbReference>
<feature type="domain" description="Ig-like" evidence="12">
    <location>
        <begin position="197"/>
        <end position="273"/>
    </location>
</feature>